<evidence type="ECO:0000256" key="10">
    <source>
        <dbReference type="SAM" id="MobiDB-lite"/>
    </source>
</evidence>
<gene>
    <name evidence="11" type="ORF">PG996_014514</name>
</gene>
<comment type="subcellular location">
    <subcellularLocation>
        <location evidence="2">Chromosome</location>
        <location evidence="2">Centromere</location>
        <location evidence="2">Kinetochore</location>
    </subcellularLocation>
    <subcellularLocation>
        <location evidence="1">Nucleus</location>
    </subcellularLocation>
</comment>
<evidence type="ECO:0000256" key="7">
    <source>
        <dbReference type="ARBA" id="ARBA00023242"/>
    </source>
</evidence>
<evidence type="ECO:0000256" key="5">
    <source>
        <dbReference type="ARBA" id="ARBA00022776"/>
    </source>
</evidence>
<feature type="compositionally biased region" description="Low complexity" evidence="10">
    <location>
        <begin position="42"/>
        <end position="65"/>
    </location>
</feature>
<protein>
    <recommendedName>
        <fullName evidence="13">MIND kinetochore complex component Nnf1</fullName>
    </recommendedName>
</protein>
<reference evidence="11 12" key="1">
    <citation type="submission" date="2023-01" db="EMBL/GenBank/DDBJ databases">
        <title>Analysis of 21 Apiospora genomes using comparative genomics revels a genus with tremendous synthesis potential of carbohydrate active enzymes and secondary metabolites.</title>
        <authorList>
            <person name="Sorensen T."/>
        </authorList>
    </citation>
    <scope>NUCLEOTIDE SEQUENCE [LARGE SCALE GENOMIC DNA]</scope>
    <source>
        <strain evidence="11 12">CBS 83171</strain>
    </source>
</reference>
<evidence type="ECO:0000256" key="9">
    <source>
        <dbReference type="ARBA" id="ARBA00023328"/>
    </source>
</evidence>
<evidence type="ECO:0008006" key="13">
    <source>
        <dbReference type="Google" id="ProtNLM"/>
    </source>
</evidence>
<keyword evidence="3" id="KW-0158">Chromosome</keyword>
<comment type="caution">
    <text evidence="11">The sequence shown here is derived from an EMBL/GenBank/DDBJ whole genome shotgun (WGS) entry which is preliminary data.</text>
</comment>
<dbReference type="Pfam" id="PF03980">
    <property type="entry name" value="Nnf1"/>
    <property type="match status" value="1"/>
</dbReference>
<keyword evidence="4" id="KW-0132">Cell division</keyword>
<evidence type="ECO:0000256" key="1">
    <source>
        <dbReference type="ARBA" id="ARBA00004123"/>
    </source>
</evidence>
<keyword evidence="7" id="KW-0539">Nucleus</keyword>
<keyword evidence="8" id="KW-0131">Cell cycle</keyword>
<feature type="compositionally biased region" description="Low complexity" evidence="10">
    <location>
        <begin position="17"/>
        <end position="33"/>
    </location>
</feature>
<evidence type="ECO:0000313" key="11">
    <source>
        <dbReference type="EMBL" id="KAK8046450.1"/>
    </source>
</evidence>
<keyword evidence="5" id="KW-0498">Mitosis</keyword>
<dbReference type="EMBL" id="JAQQWM010000009">
    <property type="protein sequence ID" value="KAK8046450.1"/>
    <property type="molecule type" value="Genomic_DNA"/>
</dbReference>
<keyword evidence="6" id="KW-0995">Kinetochore</keyword>
<organism evidence="11 12">
    <name type="scientific">Apiospora saccharicola</name>
    <dbReference type="NCBI Taxonomy" id="335842"/>
    <lineage>
        <taxon>Eukaryota</taxon>
        <taxon>Fungi</taxon>
        <taxon>Dikarya</taxon>
        <taxon>Ascomycota</taxon>
        <taxon>Pezizomycotina</taxon>
        <taxon>Sordariomycetes</taxon>
        <taxon>Xylariomycetidae</taxon>
        <taxon>Amphisphaeriales</taxon>
        <taxon>Apiosporaceae</taxon>
        <taxon>Apiospora</taxon>
    </lineage>
</organism>
<feature type="compositionally biased region" description="Pro residues" evidence="10">
    <location>
        <begin position="66"/>
        <end position="75"/>
    </location>
</feature>
<evidence type="ECO:0000256" key="2">
    <source>
        <dbReference type="ARBA" id="ARBA00004629"/>
    </source>
</evidence>
<evidence type="ECO:0000313" key="12">
    <source>
        <dbReference type="Proteomes" id="UP001446871"/>
    </source>
</evidence>
<evidence type="ECO:0000256" key="6">
    <source>
        <dbReference type="ARBA" id="ARBA00022838"/>
    </source>
</evidence>
<keyword evidence="12" id="KW-1185">Reference proteome</keyword>
<dbReference type="PANTHER" id="PTHR15459">
    <property type="entry name" value="POLYAMINE-MODULATED FACTOR 1"/>
    <property type="match status" value="1"/>
</dbReference>
<dbReference type="InterPro" id="IPR007128">
    <property type="entry name" value="PMF1/Nnf1"/>
</dbReference>
<proteinExistence type="predicted"/>
<evidence type="ECO:0000256" key="8">
    <source>
        <dbReference type="ARBA" id="ARBA00023306"/>
    </source>
</evidence>
<sequence>MEADEQQDQVATTPLPTATSQQSQAQAESTSSEPHPSTFTGAVQQTESAAAAVAAASSTQAQRPSSAPPASPPLPTRHTPQAPGPRAARFQKVLDDSLKHTLGKVTWDNFASCYPTISERAPATLKAAQRQMVDRLTMLCKKEFDSILTSRNVVNKLNELEGLVSEAELRRDEAGLPDQDNMPTPYVHPACILLRLYAVAFPNPRYFTYFAPLKYRGSFANFKNRPHLLPASAILAAHLQPHLVASQSQLNARLQTTQSHNARLWADIQQQRAELSSLTSLLEKLVKDLEEAGGMLDDAGVQTEIARETREVESEMMMDTS</sequence>
<accession>A0ABR1TII6</accession>
<evidence type="ECO:0000256" key="3">
    <source>
        <dbReference type="ARBA" id="ARBA00022454"/>
    </source>
</evidence>
<dbReference type="Proteomes" id="UP001446871">
    <property type="component" value="Unassembled WGS sequence"/>
</dbReference>
<feature type="region of interest" description="Disordered" evidence="10">
    <location>
        <begin position="1"/>
        <end position="85"/>
    </location>
</feature>
<name>A0ABR1TII6_9PEZI</name>
<dbReference type="PANTHER" id="PTHR15459:SF3">
    <property type="entry name" value="POLYAMINE-MODULATED FACTOR 1"/>
    <property type="match status" value="1"/>
</dbReference>
<evidence type="ECO:0000256" key="4">
    <source>
        <dbReference type="ARBA" id="ARBA00022618"/>
    </source>
</evidence>
<keyword evidence="9" id="KW-0137">Centromere</keyword>